<dbReference type="CDD" id="cd18793">
    <property type="entry name" value="SF2_C_SNF"/>
    <property type="match status" value="1"/>
</dbReference>
<dbReference type="PROSITE" id="PS51192">
    <property type="entry name" value="HELICASE_ATP_BIND_1"/>
    <property type="match status" value="1"/>
</dbReference>
<dbReference type="InterPro" id="IPR000330">
    <property type="entry name" value="SNF2_N"/>
</dbReference>
<proteinExistence type="predicted"/>
<dbReference type="EMBL" id="CP121194">
    <property type="protein sequence ID" value="XBH08691.1"/>
    <property type="molecule type" value="Genomic_DNA"/>
</dbReference>
<dbReference type="InterPro" id="IPR014001">
    <property type="entry name" value="Helicase_ATP-bd"/>
</dbReference>
<accession>A0AAU7CU21</accession>
<organism evidence="4">
    <name type="scientific">Edaphobacter paludis</name>
    <dbReference type="NCBI Taxonomy" id="3035702"/>
    <lineage>
        <taxon>Bacteria</taxon>
        <taxon>Pseudomonadati</taxon>
        <taxon>Acidobacteriota</taxon>
        <taxon>Terriglobia</taxon>
        <taxon>Terriglobales</taxon>
        <taxon>Acidobacteriaceae</taxon>
        <taxon>Edaphobacter</taxon>
    </lineage>
</organism>
<dbReference type="KEGG" id="epl:P4G45_09300"/>
<dbReference type="RefSeq" id="WP_348266201.1">
    <property type="nucleotide sequence ID" value="NZ_CP121194.1"/>
</dbReference>
<name>A0AAU7CU21_9BACT</name>
<protein>
    <submittedName>
        <fullName evidence="4">DEAD/DEAH box helicase</fullName>
        <ecNumber evidence="4">3.6.4.-</ecNumber>
    </submittedName>
</protein>
<feature type="domain" description="Helicase ATP-binding" evidence="2">
    <location>
        <begin position="25"/>
        <end position="188"/>
    </location>
</feature>
<dbReference type="GO" id="GO:0005524">
    <property type="term" value="F:ATP binding"/>
    <property type="evidence" value="ECO:0007669"/>
    <property type="project" value="InterPro"/>
</dbReference>
<dbReference type="SMART" id="SM00487">
    <property type="entry name" value="DEXDc"/>
    <property type="match status" value="1"/>
</dbReference>
<keyword evidence="4" id="KW-0547">Nucleotide-binding</keyword>
<feature type="domain" description="Helicase C-terminal" evidence="3">
    <location>
        <begin position="320"/>
        <end position="466"/>
    </location>
</feature>
<dbReference type="PROSITE" id="PS51194">
    <property type="entry name" value="HELICASE_CTER"/>
    <property type="match status" value="1"/>
</dbReference>
<dbReference type="InterPro" id="IPR027417">
    <property type="entry name" value="P-loop_NTPase"/>
</dbReference>
<dbReference type="GO" id="GO:0004386">
    <property type="term" value="F:helicase activity"/>
    <property type="evidence" value="ECO:0007669"/>
    <property type="project" value="UniProtKB-KW"/>
</dbReference>
<evidence type="ECO:0000256" key="1">
    <source>
        <dbReference type="ARBA" id="ARBA00022801"/>
    </source>
</evidence>
<keyword evidence="4" id="KW-0347">Helicase</keyword>
<sequence length="497" mass="56564">MTIRAPREPDLSAKHQGFPYQAQALAATKDLPYAAIFHEQGLGKTKIGIDLALYWISTGVIDSVLIVTKRGLIQNWIEELRSHTYVEPRVISQDRRANFLAFNSPARIYLAHYEVMKSEQARLDLFLKTRKVAIVLDEAHKIKNPESTIAQALFKLSLGFARRVIMTGTPVANRPYDLWAQIFFLDQGAALGTDFDEFRKTLDLTNDMYDDSIKTDLFEGALTSVFEKIRPFSIRETKQGADIQLPQKHISIVKVGLESRQEDLYDRYKKEFASILVKLGQPVLDEAEDTLKRLLRLIQVASNPRLIDDSYHGVPGKFPVLSDLVSDIVSRDEKVIIWTTFTQNVDWLAKEFKSYNAVRIHGRLAHEQRERSVRLFKTDPDCKVLVATPSSAKEGLTLTSANNAIFYDRSFSLDDYLQAQDRIHRISQKKDCSVINLIAESTIDEWVEKLLSAKHLAAQLAQGDINRAHYHKSADYSFGDMIKDILGIRRDEHEAKG</sequence>
<dbReference type="InterPro" id="IPR001650">
    <property type="entry name" value="Helicase_C-like"/>
</dbReference>
<dbReference type="Gene3D" id="3.40.50.10810">
    <property type="entry name" value="Tandem AAA-ATPase domain"/>
    <property type="match status" value="1"/>
</dbReference>
<dbReference type="Pfam" id="PF00176">
    <property type="entry name" value="SNF2-rel_dom"/>
    <property type="match status" value="1"/>
</dbReference>
<dbReference type="SUPFAM" id="SSF52540">
    <property type="entry name" value="P-loop containing nucleoside triphosphate hydrolases"/>
    <property type="match status" value="2"/>
</dbReference>
<dbReference type="SMART" id="SM00490">
    <property type="entry name" value="HELICc"/>
    <property type="match status" value="1"/>
</dbReference>
<dbReference type="PANTHER" id="PTHR10799">
    <property type="entry name" value="SNF2/RAD54 HELICASE FAMILY"/>
    <property type="match status" value="1"/>
</dbReference>
<evidence type="ECO:0000259" key="3">
    <source>
        <dbReference type="PROSITE" id="PS51194"/>
    </source>
</evidence>
<gene>
    <name evidence="4" type="ORF">P4G45_09300</name>
</gene>
<dbReference type="Pfam" id="PF00271">
    <property type="entry name" value="Helicase_C"/>
    <property type="match status" value="1"/>
</dbReference>
<dbReference type="Gene3D" id="3.40.50.300">
    <property type="entry name" value="P-loop containing nucleotide triphosphate hydrolases"/>
    <property type="match status" value="1"/>
</dbReference>
<keyword evidence="1 4" id="KW-0378">Hydrolase</keyword>
<dbReference type="EC" id="3.6.4.-" evidence="4"/>
<reference evidence="4" key="1">
    <citation type="submission" date="2023-03" db="EMBL/GenBank/DDBJ databases">
        <title>Edaphobacter sp.</title>
        <authorList>
            <person name="Huber K.J."/>
            <person name="Papendorf J."/>
            <person name="Pilke C."/>
            <person name="Bunk B."/>
            <person name="Sproeer C."/>
            <person name="Pester M."/>
        </authorList>
    </citation>
    <scope>NUCLEOTIDE SEQUENCE</scope>
    <source>
        <strain evidence="4">DSM 109919</strain>
    </source>
</reference>
<dbReference type="GO" id="GO:0016787">
    <property type="term" value="F:hydrolase activity"/>
    <property type="evidence" value="ECO:0007669"/>
    <property type="project" value="UniProtKB-KW"/>
</dbReference>
<evidence type="ECO:0000313" key="4">
    <source>
        <dbReference type="EMBL" id="XBH08691.1"/>
    </source>
</evidence>
<dbReference type="InterPro" id="IPR038718">
    <property type="entry name" value="SNF2-like_sf"/>
</dbReference>
<dbReference type="InterPro" id="IPR049730">
    <property type="entry name" value="SNF2/RAD54-like_C"/>
</dbReference>
<evidence type="ECO:0000259" key="2">
    <source>
        <dbReference type="PROSITE" id="PS51192"/>
    </source>
</evidence>
<dbReference type="AlphaFoldDB" id="A0AAU7CU21"/>
<keyword evidence="4" id="KW-0067">ATP-binding</keyword>